<name>A0ACB9M6G4_9MYRT</name>
<gene>
    <name evidence="1" type="ORF">MLD38_032772</name>
</gene>
<comment type="caution">
    <text evidence="1">The sequence shown here is derived from an EMBL/GenBank/DDBJ whole genome shotgun (WGS) entry which is preliminary data.</text>
</comment>
<evidence type="ECO:0000313" key="1">
    <source>
        <dbReference type="EMBL" id="KAI4319136.1"/>
    </source>
</evidence>
<organism evidence="1 2">
    <name type="scientific">Melastoma candidum</name>
    <dbReference type="NCBI Taxonomy" id="119954"/>
    <lineage>
        <taxon>Eukaryota</taxon>
        <taxon>Viridiplantae</taxon>
        <taxon>Streptophyta</taxon>
        <taxon>Embryophyta</taxon>
        <taxon>Tracheophyta</taxon>
        <taxon>Spermatophyta</taxon>
        <taxon>Magnoliopsida</taxon>
        <taxon>eudicotyledons</taxon>
        <taxon>Gunneridae</taxon>
        <taxon>Pentapetalae</taxon>
        <taxon>rosids</taxon>
        <taxon>malvids</taxon>
        <taxon>Myrtales</taxon>
        <taxon>Melastomataceae</taxon>
        <taxon>Melastomatoideae</taxon>
        <taxon>Melastomateae</taxon>
        <taxon>Melastoma</taxon>
    </lineage>
</organism>
<accession>A0ACB9M6G4</accession>
<reference evidence="2" key="1">
    <citation type="journal article" date="2023" name="Front. Plant Sci.">
        <title>Chromosomal-level genome assembly of Melastoma candidum provides insights into trichome evolution.</title>
        <authorList>
            <person name="Zhong Y."/>
            <person name="Wu W."/>
            <person name="Sun C."/>
            <person name="Zou P."/>
            <person name="Liu Y."/>
            <person name="Dai S."/>
            <person name="Zhou R."/>
        </authorList>
    </citation>
    <scope>NUCLEOTIDE SEQUENCE [LARGE SCALE GENOMIC DNA]</scope>
</reference>
<sequence>MSSRRVFPCNPTQHEVNNLISKLLALLPQQRSDQRVPSSEILKDTCDYIRKLQKEIEELAERLIPTIENAEASYAQDIEVLIRNVLQN</sequence>
<dbReference type="EMBL" id="CM042889">
    <property type="protein sequence ID" value="KAI4319136.1"/>
    <property type="molecule type" value="Genomic_DNA"/>
</dbReference>
<dbReference type="Proteomes" id="UP001057402">
    <property type="component" value="Chromosome 10"/>
</dbReference>
<keyword evidence="2" id="KW-1185">Reference proteome</keyword>
<protein>
    <submittedName>
        <fullName evidence="1">Uncharacterized protein</fullName>
    </submittedName>
</protein>
<proteinExistence type="predicted"/>
<evidence type="ECO:0000313" key="2">
    <source>
        <dbReference type="Proteomes" id="UP001057402"/>
    </source>
</evidence>